<gene>
    <name evidence="2" type="ORF">JOB18_042638</name>
</gene>
<name>A0AAV6Q6J5_SOLSE</name>
<proteinExistence type="predicted"/>
<organism evidence="2 3">
    <name type="scientific">Solea senegalensis</name>
    <name type="common">Senegalese sole</name>
    <dbReference type="NCBI Taxonomy" id="28829"/>
    <lineage>
        <taxon>Eukaryota</taxon>
        <taxon>Metazoa</taxon>
        <taxon>Chordata</taxon>
        <taxon>Craniata</taxon>
        <taxon>Vertebrata</taxon>
        <taxon>Euteleostomi</taxon>
        <taxon>Actinopterygii</taxon>
        <taxon>Neopterygii</taxon>
        <taxon>Teleostei</taxon>
        <taxon>Neoteleostei</taxon>
        <taxon>Acanthomorphata</taxon>
        <taxon>Carangaria</taxon>
        <taxon>Pleuronectiformes</taxon>
        <taxon>Pleuronectoidei</taxon>
        <taxon>Soleidae</taxon>
        <taxon>Solea</taxon>
    </lineage>
</organism>
<evidence type="ECO:0000313" key="3">
    <source>
        <dbReference type="Proteomes" id="UP000693946"/>
    </source>
</evidence>
<accession>A0AAV6Q6J5</accession>
<evidence type="ECO:0000313" key="2">
    <source>
        <dbReference type="EMBL" id="KAG7483200.1"/>
    </source>
</evidence>
<keyword evidence="3" id="KW-1185">Reference proteome</keyword>
<sequence length="49" mass="5663">MNQDAEKQSEAAASQPDDPRGFLLDMVPRHLLLFPHCCWDCELTEETHH</sequence>
<protein>
    <submittedName>
        <fullName evidence="2">Uncharacterized protein</fullName>
    </submittedName>
</protein>
<dbReference type="AlphaFoldDB" id="A0AAV6Q6J5"/>
<dbReference type="Proteomes" id="UP000693946">
    <property type="component" value="Linkage Group LG7"/>
</dbReference>
<reference evidence="2 3" key="1">
    <citation type="journal article" date="2021" name="Sci. Rep.">
        <title>Chromosome anchoring in Senegalese sole (Solea senegalensis) reveals sex-associated markers and genome rearrangements in flatfish.</title>
        <authorList>
            <person name="Guerrero-Cozar I."/>
            <person name="Gomez-Garrido J."/>
            <person name="Berbel C."/>
            <person name="Martinez-Blanch J.F."/>
            <person name="Alioto T."/>
            <person name="Claros M.G."/>
            <person name="Gagnaire P.A."/>
            <person name="Manchado M."/>
        </authorList>
    </citation>
    <scope>NUCLEOTIDE SEQUENCE [LARGE SCALE GENOMIC DNA]</scope>
    <source>
        <strain evidence="2">Sse05_10M</strain>
    </source>
</reference>
<feature type="region of interest" description="Disordered" evidence="1">
    <location>
        <begin position="1"/>
        <end position="21"/>
    </location>
</feature>
<dbReference type="EMBL" id="JAGKHQ010000019">
    <property type="protein sequence ID" value="KAG7483200.1"/>
    <property type="molecule type" value="Genomic_DNA"/>
</dbReference>
<comment type="caution">
    <text evidence="2">The sequence shown here is derived from an EMBL/GenBank/DDBJ whole genome shotgun (WGS) entry which is preliminary data.</text>
</comment>
<evidence type="ECO:0000256" key="1">
    <source>
        <dbReference type="SAM" id="MobiDB-lite"/>
    </source>
</evidence>